<evidence type="ECO:0008006" key="4">
    <source>
        <dbReference type="Google" id="ProtNLM"/>
    </source>
</evidence>
<evidence type="ECO:0000313" key="3">
    <source>
        <dbReference type="Proteomes" id="UP000051166"/>
    </source>
</evidence>
<keyword evidence="3" id="KW-1185">Reference proteome</keyword>
<accession>A0A0R1UZD2</accession>
<protein>
    <recommendedName>
        <fullName evidence="4">EpsG family protein</fullName>
    </recommendedName>
</protein>
<feature type="transmembrane region" description="Helical" evidence="1">
    <location>
        <begin position="319"/>
        <end position="337"/>
    </location>
</feature>
<dbReference type="EMBL" id="AZFQ01000036">
    <property type="protein sequence ID" value="KRL98687.1"/>
    <property type="molecule type" value="Genomic_DNA"/>
</dbReference>
<gene>
    <name evidence="2" type="ORF">FD50_GL000494</name>
</gene>
<dbReference type="AlphaFoldDB" id="A0A0R1UZD2"/>
<feature type="transmembrane region" description="Helical" evidence="1">
    <location>
        <begin position="261"/>
        <end position="283"/>
    </location>
</feature>
<feature type="transmembrane region" description="Helical" evidence="1">
    <location>
        <begin position="349"/>
        <end position="381"/>
    </location>
</feature>
<keyword evidence="1" id="KW-0472">Membrane</keyword>
<sequence length="388" mass="43983">MFLINPILWLLSMIESFCKSSRSSKWGVIVATAMVFFFLGYSIELTNANADLGQYFSWFPNYENANYSYLWDEAVSEKNIFVLQQFMLAFFGKLHNNNLFTGFIVTVFYLCYMYIVTTYLQRTRWQGIHSVKKEAAIIFGLLIISFGWVLTSVRNPMANALLAVAIFRDLDLHKNGAVTLLFYVMALSMHVAVLPIIICRVLVGIFSSRSLWRCVLSVLAGGVLICVALYSNVTSTTSDKISTYGFGSSGGGFAGYARSSFYYQVNSLFLLLLMLLTLVLITILKRQQAPLDRTFRRFLTTVSALAILSYFSPTPLIDRYGMFVEIFMPLLIVNINFRRITEKFRTSFAVGLIMIGIFGFLWQIAFLSFQINIAGLMVAIAKSWFSLL</sequence>
<keyword evidence="1" id="KW-0812">Transmembrane</keyword>
<evidence type="ECO:0000256" key="1">
    <source>
        <dbReference type="SAM" id="Phobius"/>
    </source>
</evidence>
<name>A0A0R1UZD2_9LACO</name>
<feature type="transmembrane region" description="Helical" evidence="1">
    <location>
        <begin position="295"/>
        <end position="313"/>
    </location>
</feature>
<comment type="caution">
    <text evidence="2">The sequence shown here is derived from an EMBL/GenBank/DDBJ whole genome shotgun (WGS) entry which is preliminary data.</text>
</comment>
<feature type="transmembrane region" description="Helical" evidence="1">
    <location>
        <begin position="210"/>
        <end position="230"/>
    </location>
</feature>
<dbReference type="PATRIC" id="fig|1423801.4.peg.503"/>
<feature type="transmembrane region" description="Helical" evidence="1">
    <location>
        <begin position="26"/>
        <end position="43"/>
    </location>
</feature>
<feature type="transmembrane region" description="Helical" evidence="1">
    <location>
        <begin position="135"/>
        <end position="153"/>
    </location>
</feature>
<keyword evidence="1" id="KW-1133">Transmembrane helix</keyword>
<proteinExistence type="predicted"/>
<feature type="transmembrane region" description="Helical" evidence="1">
    <location>
        <begin position="97"/>
        <end position="115"/>
    </location>
</feature>
<dbReference type="Proteomes" id="UP000051166">
    <property type="component" value="Unassembled WGS sequence"/>
</dbReference>
<evidence type="ECO:0000313" key="2">
    <source>
        <dbReference type="EMBL" id="KRL98687.1"/>
    </source>
</evidence>
<reference evidence="2 3" key="1">
    <citation type="journal article" date="2015" name="Genome Announc.">
        <title>Expanding the biotechnology potential of lactobacilli through comparative genomics of 213 strains and associated genera.</title>
        <authorList>
            <person name="Sun Z."/>
            <person name="Harris H.M."/>
            <person name="McCann A."/>
            <person name="Guo C."/>
            <person name="Argimon S."/>
            <person name="Zhang W."/>
            <person name="Yang X."/>
            <person name="Jeffery I.B."/>
            <person name="Cooney J.C."/>
            <person name="Kagawa T.F."/>
            <person name="Liu W."/>
            <person name="Song Y."/>
            <person name="Salvetti E."/>
            <person name="Wrobel A."/>
            <person name="Rasinkangas P."/>
            <person name="Parkhill J."/>
            <person name="Rea M.C."/>
            <person name="O'Sullivan O."/>
            <person name="Ritari J."/>
            <person name="Douillard F.P."/>
            <person name="Paul Ross R."/>
            <person name="Yang R."/>
            <person name="Briner A.E."/>
            <person name="Felis G.E."/>
            <person name="de Vos W.M."/>
            <person name="Barrangou R."/>
            <person name="Klaenhammer T.R."/>
            <person name="Caufield P.W."/>
            <person name="Cui Y."/>
            <person name="Zhang H."/>
            <person name="O'Toole P.W."/>
        </authorList>
    </citation>
    <scope>NUCLEOTIDE SEQUENCE [LARGE SCALE GENOMIC DNA]</scope>
    <source>
        <strain evidence="2 3">DSM 16230</strain>
    </source>
</reference>
<feature type="transmembrane region" description="Helical" evidence="1">
    <location>
        <begin position="180"/>
        <end position="203"/>
    </location>
</feature>
<organism evidence="2 3">
    <name type="scientific">Liquorilactobacillus satsumensis DSM 16230 = JCM 12392</name>
    <dbReference type="NCBI Taxonomy" id="1423801"/>
    <lineage>
        <taxon>Bacteria</taxon>
        <taxon>Bacillati</taxon>
        <taxon>Bacillota</taxon>
        <taxon>Bacilli</taxon>
        <taxon>Lactobacillales</taxon>
        <taxon>Lactobacillaceae</taxon>
        <taxon>Liquorilactobacillus</taxon>
    </lineage>
</organism>